<dbReference type="Pfam" id="PF03895">
    <property type="entry name" value="YadA_anchor"/>
    <property type="match status" value="1"/>
</dbReference>
<evidence type="ECO:0008006" key="16">
    <source>
        <dbReference type="Google" id="ProtNLM"/>
    </source>
</evidence>
<dbReference type="Gene3D" id="3.30.1300.30">
    <property type="entry name" value="GSPII I/J protein-like"/>
    <property type="match status" value="1"/>
</dbReference>
<keyword evidence="15" id="KW-1185">Reference proteome</keyword>
<evidence type="ECO:0000256" key="5">
    <source>
        <dbReference type="ARBA" id="ARBA00022452"/>
    </source>
</evidence>
<dbReference type="Gene3D" id="2.150.10.10">
    <property type="entry name" value="Serralysin-like metalloprotease, C-terminal"/>
    <property type="match status" value="4"/>
</dbReference>
<evidence type="ECO:0000256" key="6">
    <source>
        <dbReference type="ARBA" id="ARBA00022692"/>
    </source>
</evidence>
<evidence type="ECO:0000313" key="15">
    <source>
        <dbReference type="Proteomes" id="UP000093044"/>
    </source>
</evidence>
<evidence type="ECO:0000256" key="8">
    <source>
        <dbReference type="ARBA" id="ARBA00022927"/>
    </source>
</evidence>
<dbReference type="InterPro" id="IPR011049">
    <property type="entry name" value="Serralysin-like_metalloprot_C"/>
</dbReference>
<reference evidence="14" key="1">
    <citation type="submission" date="2016-08" db="EMBL/GenBank/DDBJ databases">
        <title>Complete genome of Cloacibacillus porcorum.</title>
        <authorList>
            <person name="Looft T."/>
            <person name="Bayles D.O."/>
            <person name="Alt D.P."/>
        </authorList>
    </citation>
    <scope>NUCLEOTIDE SEQUENCE [LARGE SCALE GENOMIC DNA]</scope>
    <source>
        <strain evidence="14">CL-84</strain>
    </source>
</reference>
<evidence type="ECO:0000256" key="11">
    <source>
        <dbReference type="SAM" id="Coils"/>
    </source>
</evidence>
<dbReference type="SUPFAM" id="SSF54523">
    <property type="entry name" value="Pili subunits"/>
    <property type="match status" value="1"/>
</dbReference>
<evidence type="ECO:0000256" key="4">
    <source>
        <dbReference type="ARBA" id="ARBA00022448"/>
    </source>
</evidence>
<evidence type="ECO:0000313" key="14">
    <source>
        <dbReference type="EMBL" id="ANZ44243.1"/>
    </source>
</evidence>
<evidence type="ECO:0000256" key="10">
    <source>
        <dbReference type="ARBA" id="ARBA00023237"/>
    </source>
</evidence>
<protein>
    <recommendedName>
        <fullName evidence="16">Trimeric autotransporter adhesin YadA-like C-terminal membrane anchor domain-containing protein</fullName>
    </recommendedName>
</protein>
<keyword evidence="10" id="KW-0998">Cell outer membrane</keyword>
<evidence type="ECO:0000256" key="7">
    <source>
        <dbReference type="ARBA" id="ARBA00022729"/>
    </source>
</evidence>
<evidence type="ECO:0000259" key="12">
    <source>
        <dbReference type="Pfam" id="PF03895"/>
    </source>
</evidence>
<dbReference type="GO" id="GO:0015031">
    <property type="term" value="P:protein transport"/>
    <property type="evidence" value="ECO:0007669"/>
    <property type="project" value="UniProtKB-KW"/>
</dbReference>
<evidence type="ECO:0000256" key="3">
    <source>
        <dbReference type="ARBA" id="ARBA00005848"/>
    </source>
</evidence>
<comment type="subcellular location">
    <subcellularLocation>
        <location evidence="2">Cell outer membrane</location>
    </subcellularLocation>
    <subcellularLocation>
        <location evidence="1">Cell surface</location>
    </subcellularLocation>
</comment>
<dbReference type="EMBL" id="CP016757">
    <property type="protein sequence ID" value="ANZ44243.1"/>
    <property type="molecule type" value="Genomic_DNA"/>
</dbReference>
<keyword evidence="11" id="KW-0175">Coiled coil</keyword>
<feature type="domain" description="Trimeric autotransporter adhesin YadA-like stalk" evidence="13">
    <location>
        <begin position="166"/>
        <end position="204"/>
    </location>
</feature>
<dbReference type="Proteomes" id="UP000093044">
    <property type="component" value="Chromosome"/>
</dbReference>
<proteinExistence type="inferred from homology"/>
<keyword evidence="8" id="KW-0653">Protein transport</keyword>
<dbReference type="AlphaFoldDB" id="A0A1B2I2R0"/>
<dbReference type="InterPro" id="IPR005594">
    <property type="entry name" value="YadA_C"/>
</dbReference>
<feature type="domain" description="Trimeric autotransporter adhesin YadA-like C-terminal membrane anchor" evidence="12">
    <location>
        <begin position="364"/>
        <end position="418"/>
    </location>
</feature>
<dbReference type="SUPFAM" id="SSF101967">
    <property type="entry name" value="Adhesin YadA, collagen-binding domain"/>
    <property type="match status" value="4"/>
</dbReference>
<organism evidence="14 15">
    <name type="scientific">Cloacibacillus porcorum</name>
    <dbReference type="NCBI Taxonomy" id="1197717"/>
    <lineage>
        <taxon>Bacteria</taxon>
        <taxon>Thermotogati</taxon>
        <taxon>Synergistota</taxon>
        <taxon>Synergistia</taxon>
        <taxon>Synergistales</taxon>
        <taxon>Synergistaceae</taxon>
        <taxon>Cloacibacillus</taxon>
    </lineage>
</organism>
<feature type="domain" description="Trimeric autotransporter adhesin YadA-like stalk" evidence="13">
    <location>
        <begin position="90"/>
        <end position="117"/>
    </location>
</feature>
<sequence length="483" mass="51472">MYIPLLTKASADNREMIGNTVKGTYGVVSVGNDENTRQITGVAAGVKDTDAVNVAQLKALRDAVDSMLVLTYEANSQNRLSLKDAGTGVRISNVADGVDDNDAVNYGQLSAVSGDLSLLDARVASQDRNLAALQSSDGLSVKYDDQGKNVVTLNKRADGTLGDAVRLTNVADGKVSQDSTDAVTGRQLWSLGDSMAKALGGTFKITPDGKIDGSFVDGKGEKTGSLQNMLKEVSENASNSDNWTLSVNGKEEKIGGGKLAIADGSNLDIRRGTDGTYTFNVSETPEFRSVKVGNINIREEGINMGGNSITGLANGGVYRGSTDAVNGDQLWNAYRRISDLDGDIQAVGAHAAAISALHPVPYNPYEPTTISAGIGFYRNEQSIAVGVFHYVRENVLVNAGVSLNTSGRDPMARAGISFAVGAGSKKKRPVLARDMVEMQRVMSAMQEKLEEIQKENAEIQKENEKNKEVIRELKKALVVEEEM</sequence>
<accession>A0A1B2I2R0</accession>
<dbReference type="InterPro" id="IPR008635">
    <property type="entry name" value="Coiled_stalk_dom"/>
</dbReference>
<keyword evidence="4" id="KW-0813">Transport</keyword>
<feature type="domain" description="Trimeric autotransporter adhesin YadA-like stalk" evidence="13">
    <location>
        <begin position="309"/>
        <end position="338"/>
    </location>
</feature>
<dbReference type="Pfam" id="PF05662">
    <property type="entry name" value="YadA_stalk"/>
    <property type="match status" value="4"/>
</dbReference>
<dbReference type="KEGG" id="cpor:BED41_03535"/>
<name>A0A1B2I2R0_9BACT</name>
<keyword evidence="6" id="KW-0812">Transmembrane</keyword>
<gene>
    <name evidence="14" type="ORF">BED41_03535</name>
</gene>
<feature type="coiled-coil region" evidence="11">
    <location>
        <begin position="435"/>
        <end position="476"/>
    </location>
</feature>
<comment type="similarity">
    <text evidence="3">Belongs to the autotransporter-2 (AT-2) (TC 1.B.40) family.</text>
</comment>
<keyword evidence="5" id="KW-1134">Transmembrane beta strand</keyword>
<dbReference type="InterPro" id="IPR045584">
    <property type="entry name" value="Pilin-like"/>
</dbReference>
<dbReference type="GO" id="GO:0009986">
    <property type="term" value="C:cell surface"/>
    <property type="evidence" value="ECO:0007669"/>
    <property type="project" value="UniProtKB-SubCell"/>
</dbReference>
<keyword evidence="7" id="KW-0732">Signal</keyword>
<feature type="domain" description="Trimeric autotransporter adhesin YadA-like stalk" evidence="13">
    <location>
        <begin position="38"/>
        <end position="67"/>
    </location>
</feature>
<evidence type="ECO:0000259" key="13">
    <source>
        <dbReference type="Pfam" id="PF05662"/>
    </source>
</evidence>
<evidence type="ECO:0000256" key="2">
    <source>
        <dbReference type="ARBA" id="ARBA00004442"/>
    </source>
</evidence>
<dbReference type="STRING" id="1197717.BED41_03535"/>
<evidence type="ECO:0000256" key="1">
    <source>
        <dbReference type="ARBA" id="ARBA00004241"/>
    </source>
</evidence>
<evidence type="ECO:0000256" key="9">
    <source>
        <dbReference type="ARBA" id="ARBA00023136"/>
    </source>
</evidence>
<dbReference type="GO" id="GO:0009279">
    <property type="term" value="C:cell outer membrane"/>
    <property type="evidence" value="ECO:0007669"/>
    <property type="project" value="UniProtKB-SubCell"/>
</dbReference>
<keyword evidence="9" id="KW-0472">Membrane</keyword>